<dbReference type="InterPro" id="IPR011055">
    <property type="entry name" value="Dup_hybrid_motif"/>
</dbReference>
<proteinExistence type="predicted"/>
<sequence>MTPHKEDVKEPINKIILWPTFHAQWESNSTYQITFTALDIGSELYDELDVESHFFLDGQEYVAKSCVENIDSNTKEVLAWHIYNEINRLYVRSDLSETKINSSNNNQQEQTPSYSVEDVLKKWLGNNQLGFTYEIHGNFEKKQIEGLSGTGKDMLSKIVDAWPNIIVFPDNKKIRIYDESEFFKDEGRVLDFPHDLKSLKTTRDSRTIINQIRCVGGKHSIDISTGGGSGGNLDSVEAFAKSAINADFAVNKDQMCQDFANRSQKARARGVDVYRLYDTIKKAGVSPEWFFAYELQEQNSNMGWLNHWSYPHGDPYNDATVVCNWIKQTAYTDYLSPAWSAAEGSIGRNPTLEAQWNQEFGKGTIGRLYLQATAAAVWELSGQSGNSYIGKPMSGCVNQIKAWGGHTNSGGGSWGWPFPDTGEGKFTGGQLFGVQPGGEFRTNGFHDGLDFGSVDHPGTDVHAIHGGKVTVKAWGGSEVKWYVVITDDSGLNVEYQEAFSSQGNIIVNVGDSVTTGQVIGHRDTDHLHVGITRHSFPEAFNHAFLNDGTWLDPQQTIRSGIAAGGSSDNSGTTSEEVYYFEPFILEDEESIKEWGLQPGPDFVDESFTDAEAMRKVGLTKLKPNPDLTIETTLKGNDFKPKQGEIVRVQARSKKYAGSWRVVAYDYYPRAANQDTSVTLNKTKQTILDYQAQRTNQIQIALSEQTTRLKGMANSLDKQSQSLTQVINDSKENTTDKQWKDLQPKVQELINEKIKEMNDESKKDGGETNSDKQS</sequence>
<dbReference type="InterPro" id="IPR050570">
    <property type="entry name" value="Cell_wall_metabolism_enzyme"/>
</dbReference>
<dbReference type="Pfam" id="PF06605">
    <property type="entry name" value="Prophage_tail"/>
    <property type="match status" value="1"/>
</dbReference>
<evidence type="ECO:0000259" key="4">
    <source>
        <dbReference type="Pfam" id="PF18994"/>
    </source>
</evidence>
<evidence type="ECO:0000256" key="1">
    <source>
        <dbReference type="SAM" id="MobiDB-lite"/>
    </source>
</evidence>
<dbReference type="PANTHER" id="PTHR21666:SF270">
    <property type="entry name" value="MUREIN HYDROLASE ACTIVATOR ENVC"/>
    <property type="match status" value="1"/>
</dbReference>
<dbReference type="Pfam" id="PF18994">
    <property type="entry name" value="Prophage_tailD1"/>
    <property type="match status" value="1"/>
</dbReference>
<evidence type="ECO:0000259" key="2">
    <source>
        <dbReference type="Pfam" id="PF01551"/>
    </source>
</evidence>
<dbReference type="RefSeq" id="WP_269257195.1">
    <property type="nucleotide sequence ID" value="NZ_JAKHMK010000003.1"/>
</dbReference>
<dbReference type="Gene3D" id="3.55.50.40">
    <property type="match status" value="1"/>
</dbReference>
<feature type="domain" description="Tail spike" evidence="3">
    <location>
        <begin position="102"/>
        <end position="692"/>
    </location>
</feature>
<dbReference type="PANTHER" id="PTHR21666">
    <property type="entry name" value="PEPTIDASE-RELATED"/>
    <property type="match status" value="1"/>
</dbReference>
<dbReference type="Proteomes" id="UP001527392">
    <property type="component" value="Unassembled WGS sequence"/>
</dbReference>
<feature type="region of interest" description="Disordered" evidence="1">
    <location>
        <begin position="751"/>
        <end position="773"/>
    </location>
</feature>
<evidence type="ECO:0000259" key="3">
    <source>
        <dbReference type="Pfam" id="PF06605"/>
    </source>
</evidence>
<dbReference type="InterPro" id="IPR010572">
    <property type="entry name" value="Tail_dom"/>
</dbReference>
<comment type="caution">
    <text evidence="5">The sequence shown here is derived from an EMBL/GenBank/DDBJ whole genome shotgun (WGS) entry which is preliminary data.</text>
</comment>
<evidence type="ECO:0000313" key="5">
    <source>
        <dbReference type="EMBL" id="MCZ3781052.1"/>
    </source>
</evidence>
<reference evidence="5 6" key="1">
    <citation type="submission" date="2022-01" db="EMBL/GenBank/DDBJ databases">
        <title>VMRC isolate genome collection.</title>
        <authorList>
            <person name="France M."/>
            <person name="Rutt L."/>
            <person name="Humphrys M."/>
            <person name="Ravel J."/>
        </authorList>
    </citation>
    <scope>NUCLEOTIDE SEQUENCE [LARGE SCALE GENOMIC DNA]</scope>
    <source>
        <strain evidence="5 6">C0030B4</strain>
    </source>
</reference>
<name>A0ABT4K7E6_9LACO</name>
<evidence type="ECO:0000313" key="6">
    <source>
        <dbReference type="Proteomes" id="UP001527392"/>
    </source>
</evidence>
<dbReference type="InterPro" id="IPR016047">
    <property type="entry name" value="M23ase_b-sheet_dom"/>
</dbReference>
<feature type="domain" description="M23ase beta-sheet core" evidence="2">
    <location>
        <begin position="445"/>
        <end position="532"/>
    </location>
</feature>
<dbReference type="InterPro" id="IPR044051">
    <property type="entry name" value="Prophage_tail_N"/>
</dbReference>
<keyword evidence="6" id="KW-1185">Reference proteome</keyword>
<dbReference type="Gene3D" id="6.20.110.10">
    <property type="match status" value="1"/>
</dbReference>
<dbReference type="CDD" id="cd12797">
    <property type="entry name" value="M23_peptidase"/>
    <property type="match status" value="1"/>
</dbReference>
<dbReference type="SUPFAM" id="SSF51261">
    <property type="entry name" value="Duplicated hybrid motif"/>
    <property type="match status" value="1"/>
</dbReference>
<protein>
    <submittedName>
        <fullName evidence="5">Phage tail protein</fullName>
    </submittedName>
</protein>
<dbReference type="Gene3D" id="2.70.70.10">
    <property type="entry name" value="Glucose Permease (Domain IIA)"/>
    <property type="match status" value="1"/>
</dbReference>
<organism evidence="5 6">
    <name type="scientific">Limosilactobacillus vaginalis</name>
    <dbReference type="NCBI Taxonomy" id="1633"/>
    <lineage>
        <taxon>Bacteria</taxon>
        <taxon>Bacillati</taxon>
        <taxon>Bacillota</taxon>
        <taxon>Bacilli</taxon>
        <taxon>Lactobacillales</taxon>
        <taxon>Lactobacillaceae</taxon>
        <taxon>Limosilactobacillus</taxon>
    </lineage>
</organism>
<dbReference type="EMBL" id="JAKHMS010000003">
    <property type="protein sequence ID" value="MCZ3781052.1"/>
    <property type="molecule type" value="Genomic_DNA"/>
</dbReference>
<feature type="domain" description="Prophage endopeptidase tail N-terminal" evidence="4">
    <location>
        <begin position="8"/>
        <end position="81"/>
    </location>
</feature>
<gene>
    <name evidence="5" type="ORF">L2504_02665</name>
</gene>
<dbReference type="Pfam" id="PF01551">
    <property type="entry name" value="Peptidase_M23"/>
    <property type="match status" value="1"/>
</dbReference>
<accession>A0ABT4K7E6</accession>